<dbReference type="Pfam" id="PF00271">
    <property type="entry name" value="Helicase_C"/>
    <property type="match status" value="1"/>
</dbReference>
<evidence type="ECO:0000313" key="3">
    <source>
        <dbReference type="Proteomes" id="UP000654075"/>
    </source>
</evidence>
<keyword evidence="3" id="KW-1185">Reference proteome</keyword>
<dbReference type="GO" id="GO:0003723">
    <property type="term" value="F:RNA binding"/>
    <property type="evidence" value="ECO:0007669"/>
    <property type="project" value="TreeGrafter"/>
</dbReference>
<feature type="domain" description="Helicase C-terminal" evidence="1">
    <location>
        <begin position="475"/>
        <end position="582"/>
    </location>
</feature>
<dbReference type="AlphaFoldDB" id="A0A813ES08"/>
<reference evidence="2" key="1">
    <citation type="submission" date="2021-02" db="EMBL/GenBank/DDBJ databases">
        <authorList>
            <person name="Dougan E. K."/>
            <person name="Rhodes N."/>
            <person name="Thang M."/>
            <person name="Chan C."/>
        </authorList>
    </citation>
    <scope>NUCLEOTIDE SEQUENCE</scope>
</reference>
<dbReference type="SUPFAM" id="SSF52540">
    <property type="entry name" value="P-loop containing nucleoside triphosphate hydrolases"/>
    <property type="match status" value="1"/>
</dbReference>
<dbReference type="PANTHER" id="PTHR21228:SF40">
    <property type="entry name" value="LD45607P"/>
    <property type="match status" value="1"/>
</dbReference>
<dbReference type="GO" id="GO:0044528">
    <property type="term" value="P:regulation of mitochondrial mRNA stability"/>
    <property type="evidence" value="ECO:0007669"/>
    <property type="project" value="TreeGrafter"/>
</dbReference>
<dbReference type="GO" id="GO:0005759">
    <property type="term" value="C:mitochondrial matrix"/>
    <property type="evidence" value="ECO:0007669"/>
    <property type="project" value="TreeGrafter"/>
</dbReference>
<evidence type="ECO:0000313" key="2">
    <source>
        <dbReference type="EMBL" id="CAE8603487.1"/>
    </source>
</evidence>
<dbReference type="InterPro" id="IPR050870">
    <property type="entry name" value="FAST_kinase"/>
</dbReference>
<dbReference type="Proteomes" id="UP000654075">
    <property type="component" value="Unassembled WGS sequence"/>
</dbReference>
<dbReference type="InterPro" id="IPR058917">
    <property type="entry name" value="RESC6_dom"/>
</dbReference>
<dbReference type="Gene3D" id="3.40.50.300">
    <property type="entry name" value="P-loop containing nucleotide triphosphate hydrolases"/>
    <property type="match status" value="1"/>
</dbReference>
<proteinExistence type="predicted"/>
<dbReference type="OrthoDB" id="430737at2759"/>
<dbReference type="GO" id="GO:0035770">
    <property type="term" value="C:ribonucleoprotein granule"/>
    <property type="evidence" value="ECO:0007669"/>
    <property type="project" value="TreeGrafter"/>
</dbReference>
<evidence type="ECO:0000259" key="1">
    <source>
        <dbReference type="PROSITE" id="PS51194"/>
    </source>
</evidence>
<protein>
    <recommendedName>
        <fullName evidence="1">Helicase C-terminal domain-containing protein</fullName>
    </recommendedName>
</protein>
<dbReference type="EMBL" id="CAJNNV010015452">
    <property type="protein sequence ID" value="CAE8603487.1"/>
    <property type="molecule type" value="Genomic_DNA"/>
</dbReference>
<dbReference type="PROSITE" id="PS51194">
    <property type="entry name" value="HELICASE_CTER"/>
    <property type="match status" value="1"/>
</dbReference>
<gene>
    <name evidence="2" type="ORF">PGLA1383_LOCUS21696</name>
</gene>
<dbReference type="GO" id="GO:0000963">
    <property type="term" value="P:mitochondrial RNA processing"/>
    <property type="evidence" value="ECO:0007669"/>
    <property type="project" value="TreeGrafter"/>
</dbReference>
<comment type="caution">
    <text evidence="2">The sequence shown here is derived from an EMBL/GenBank/DDBJ whole genome shotgun (WGS) entry which is preliminary data.</text>
</comment>
<dbReference type="InterPro" id="IPR001650">
    <property type="entry name" value="Helicase_C-like"/>
</dbReference>
<name>A0A813ES08_POLGL</name>
<organism evidence="2 3">
    <name type="scientific">Polarella glacialis</name>
    <name type="common">Dinoflagellate</name>
    <dbReference type="NCBI Taxonomy" id="89957"/>
    <lineage>
        <taxon>Eukaryota</taxon>
        <taxon>Sar</taxon>
        <taxon>Alveolata</taxon>
        <taxon>Dinophyceae</taxon>
        <taxon>Suessiales</taxon>
        <taxon>Suessiaceae</taxon>
        <taxon>Polarella</taxon>
    </lineage>
</organism>
<accession>A0A813ES08</accession>
<dbReference type="PANTHER" id="PTHR21228">
    <property type="entry name" value="FAST LEU-RICH DOMAIN-CONTAINING"/>
    <property type="match status" value="1"/>
</dbReference>
<sequence length="582" mass="63724">MARLACRDAPTLQSIAKHAAALNQQADFRGSGGLGRLEISKLAWAFASLEVHDSNFMEGLARQAAILQRELTQQDLSNLAWACAKLLASNSVLLKVVSEESVNKIKGFKPQELANLIWAVSTLQLQGQASENLFRAVASEATMKLRSFKAQELANLAWAFAKRSHGFQPQPQGQTGLGVGASEMLLALAEQASKAAHEFKAQELSSLVWALAAARVNHQAVLKAVGQQAAAKVRDFTSQGLSNIVQAYAKLDASHVGEQAGVFRAVAQHATPRLSQFKPEELSMLSWSFGKLAVVFEPELFRGIAAQATKISAKLTPQGISNLLYGFAKADSGASAAGGRSHGACRVRRLVRQRSADGLVGRAAVCGAAARADPERLDEAVRGFVQPPVNVYMRLLRNLLNIYQKHQVTRAGMLLWAQMRNPRIRISKTVVSQMRSLGDASDGLERLERALALELGEGPNAMSSHCSHSVMHLPKIENSLYNLIMNEMARDRFGHKILVFFATARLTSFMAQFFRQQLRIGVLEMHRRRDADDRVATQKRFQEGRSGIMFTSDVSARGMDYPNVTLVLQFGAPATREMRPLC</sequence>
<dbReference type="InterPro" id="IPR027417">
    <property type="entry name" value="P-loop_NTPase"/>
</dbReference>
<dbReference type="SMART" id="SM00490">
    <property type="entry name" value="HELICc"/>
    <property type="match status" value="1"/>
</dbReference>
<dbReference type="Pfam" id="PF26188">
    <property type="entry name" value="RESC6"/>
    <property type="match status" value="1"/>
</dbReference>